<evidence type="ECO:0000256" key="3">
    <source>
        <dbReference type="ARBA" id="ARBA00022729"/>
    </source>
</evidence>
<reference evidence="8" key="1">
    <citation type="submission" date="2017-02" db="UniProtKB">
        <authorList>
            <consortium name="WormBaseParasite"/>
        </authorList>
    </citation>
    <scope>IDENTIFICATION</scope>
</reference>
<evidence type="ECO:0000313" key="8">
    <source>
        <dbReference type="WBParaSite" id="ASIM_0000053001-mRNA-1"/>
    </source>
</evidence>
<dbReference type="GO" id="GO:0008239">
    <property type="term" value="F:dipeptidyl-peptidase activity"/>
    <property type="evidence" value="ECO:0007669"/>
    <property type="project" value="TreeGrafter"/>
</dbReference>
<keyword evidence="2" id="KW-0645">Protease</keyword>
<dbReference type="PANTHER" id="PTHR11010:SF117">
    <property type="entry name" value="SERINE PROTEASE 16"/>
    <property type="match status" value="1"/>
</dbReference>
<keyword evidence="5" id="KW-0325">Glycoprotein</keyword>
<protein>
    <submittedName>
        <fullName evidence="8">Serine protease K12H4.7</fullName>
    </submittedName>
</protein>
<keyword evidence="3" id="KW-0732">Signal</keyword>
<dbReference type="EMBL" id="UYRR01000264">
    <property type="protein sequence ID" value="VDK17704.1"/>
    <property type="molecule type" value="Genomic_DNA"/>
</dbReference>
<dbReference type="Gene3D" id="3.40.50.1820">
    <property type="entry name" value="alpha/beta hydrolase"/>
    <property type="match status" value="1"/>
</dbReference>
<dbReference type="Proteomes" id="UP000267096">
    <property type="component" value="Unassembled WGS sequence"/>
</dbReference>
<dbReference type="InterPro" id="IPR029058">
    <property type="entry name" value="AB_hydrolase_fold"/>
</dbReference>
<evidence type="ECO:0000256" key="5">
    <source>
        <dbReference type="ARBA" id="ARBA00023180"/>
    </source>
</evidence>
<reference evidence="6 7" key="2">
    <citation type="submission" date="2018-11" db="EMBL/GenBank/DDBJ databases">
        <authorList>
            <consortium name="Pathogen Informatics"/>
        </authorList>
    </citation>
    <scope>NUCLEOTIDE SEQUENCE [LARGE SCALE GENOMIC DNA]</scope>
</reference>
<accession>A0A0M3IZ49</accession>
<dbReference type="SUPFAM" id="SSF53474">
    <property type="entry name" value="alpha/beta-Hydrolases"/>
    <property type="match status" value="1"/>
</dbReference>
<dbReference type="WBParaSite" id="ASIM_0000053001-mRNA-1">
    <property type="protein sequence ID" value="ASIM_0000053001-mRNA-1"/>
    <property type="gene ID" value="ASIM_0000053001"/>
</dbReference>
<dbReference type="Gene3D" id="1.20.120.980">
    <property type="entry name" value="Serine carboxypeptidase S28, SKS domain"/>
    <property type="match status" value="1"/>
</dbReference>
<dbReference type="OrthoDB" id="1735038at2759"/>
<evidence type="ECO:0000256" key="2">
    <source>
        <dbReference type="ARBA" id="ARBA00022670"/>
    </source>
</evidence>
<keyword evidence="7" id="KW-1185">Reference proteome</keyword>
<dbReference type="PANTHER" id="PTHR11010">
    <property type="entry name" value="PROTEASE S28 PRO-X CARBOXYPEPTIDASE-RELATED"/>
    <property type="match status" value="1"/>
</dbReference>
<organism evidence="8">
    <name type="scientific">Anisakis simplex</name>
    <name type="common">Herring worm</name>
    <dbReference type="NCBI Taxonomy" id="6269"/>
    <lineage>
        <taxon>Eukaryota</taxon>
        <taxon>Metazoa</taxon>
        <taxon>Ecdysozoa</taxon>
        <taxon>Nematoda</taxon>
        <taxon>Chromadorea</taxon>
        <taxon>Rhabditida</taxon>
        <taxon>Spirurina</taxon>
        <taxon>Ascaridomorpha</taxon>
        <taxon>Ascaridoidea</taxon>
        <taxon>Anisakidae</taxon>
        <taxon>Anisakis</taxon>
        <taxon>Anisakis simplex complex</taxon>
    </lineage>
</organism>
<dbReference type="GO" id="GO:0070008">
    <property type="term" value="F:serine-type exopeptidase activity"/>
    <property type="evidence" value="ECO:0007669"/>
    <property type="project" value="InterPro"/>
</dbReference>
<sequence>MRNFQELYHTETIPGHLKSFIWGRPLRGLVVDPPAPIDMVAYPEGFIAGTITMPLDHFEATNTNTFNQRYWMNPQYAKPGGPHFLMIGGEGTANTKWVLNPEVHIMRAARKYSATVYMLEHRYYGESWPTPDQSTENLKWLTSQQALADLAQFIMTMNKRQKLVNPQWITFGGSYPGMLSAWFRQFYPELSVGALASSAPIGAKVDFYGRSLQEKSIPEYLIVVANSLRFFNPECADNVGKAFEEMHKLSLTQEGRQNLTKIFTYVRTQRALCSICRLKPEWTAGSTITDVDMQNFFSNIYGNFQGAVQYNNDNSVSRIHIGKHATGGGINDVCKYMVNNAKTPIENVADVNAYIATFWDGYFKYTDNRYQNYVDYLKNITAKCMLDVLIAMTLFFIDTCRDAFGPTFTPKFVYEANKKSHNYYGGVEYYHVRYYPLLTISYQIQGTNVLFTNGNIDPWHALSKYDGTGSVTTVLMNGSIEMETERSVDVCVFVGTAHCADMYPPRKEDAPDLAPTRALIEKKIGEWLSEFS</sequence>
<dbReference type="FunFam" id="1.20.120.980:FF:000003">
    <property type="entry name" value="Serine protease 16"/>
    <property type="match status" value="1"/>
</dbReference>
<evidence type="ECO:0000313" key="7">
    <source>
        <dbReference type="Proteomes" id="UP000267096"/>
    </source>
</evidence>
<dbReference type="InterPro" id="IPR042269">
    <property type="entry name" value="Ser_carbopepase_S28_SKS"/>
</dbReference>
<proteinExistence type="inferred from homology"/>
<gene>
    <name evidence="6" type="ORF">ASIM_LOCUS432</name>
</gene>
<evidence type="ECO:0000313" key="6">
    <source>
        <dbReference type="EMBL" id="VDK17704.1"/>
    </source>
</evidence>
<evidence type="ECO:0000256" key="4">
    <source>
        <dbReference type="ARBA" id="ARBA00022801"/>
    </source>
</evidence>
<comment type="similarity">
    <text evidence="1">Belongs to the peptidase S28 family.</text>
</comment>
<evidence type="ECO:0000256" key="1">
    <source>
        <dbReference type="ARBA" id="ARBA00011079"/>
    </source>
</evidence>
<dbReference type="GO" id="GO:0006508">
    <property type="term" value="P:proteolysis"/>
    <property type="evidence" value="ECO:0007669"/>
    <property type="project" value="UniProtKB-KW"/>
</dbReference>
<dbReference type="InterPro" id="IPR008758">
    <property type="entry name" value="Peptidase_S28"/>
</dbReference>
<dbReference type="AlphaFoldDB" id="A0A0M3IZ49"/>
<dbReference type="Pfam" id="PF05577">
    <property type="entry name" value="Peptidase_S28"/>
    <property type="match status" value="2"/>
</dbReference>
<name>A0A0M3IZ49_ANISI</name>
<keyword evidence="4" id="KW-0378">Hydrolase</keyword>